<proteinExistence type="predicted"/>
<gene>
    <name evidence="2" type="ORF">L249_5797</name>
</gene>
<protein>
    <submittedName>
        <fullName evidence="2">Uncharacterized protein</fullName>
    </submittedName>
</protein>
<feature type="compositionally biased region" description="Low complexity" evidence="1">
    <location>
        <begin position="77"/>
        <end position="88"/>
    </location>
</feature>
<evidence type="ECO:0000256" key="1">
    <source>
        <dbReference type="SAM" id="MobiDB-lite"/>
    </source>
</evidence>
<reference evidence="2 3" key="1">
    <citation type="journal article" date="2015" name="BMC Genomics">
        <title>Insights from the genome of Ophiocordyceps polyrhachis-furcata to pathogenicity and host specificity in insect fungi.</title>
        <authorList>
            <person name="Wichadakul D."/>
            <person name="Kobmoo N."/>
            <person name="Ingsriswang S."/>
            <person name="Tangphatsornruang S."/>
            <person name="Chantasingh D."/>
            <person name="Luangsa-ard J.J."/>
            <person name="Eurwilaichitr L."/>
        </authorList>
    </citation>
    <scope>NUCLEOTIDE SEQUENCE [LARGE SCALE GENOMIC DNA]</scope>
    <source>
        <strain evidence="2 3">BCC 54312</strain>
    </source>
</reference>
<name>A0A367L077_9HYPO</name>
<dbReference type="EMBL" id="LKCN02000023">
    <property type="protein sequence ID" value="RCI07811.1"/>
    <property type="molecule type" value="Genomic_DNA"/>
</dbReference>
<dbReference type="Proteomes" id="UP000253664">
    <property type="component" value="Unassembled WGS sequence"/>
</dbReference>
<feature type="non-terminal residue" evidence="2">
    <location>
        <position position="1"/>
    </location>
</feature>
<organism evidence="2 3">
    <name type="scientific">Ophiocordyceps polyrhachis-furcata BCC 54312</name>
    <dbReference type="NCBI Taxonomy" id="1330021"/>
    <lineage>
        <taxon>Eukaryota</taxon>
        <taxon>Fungi</taxon>
        <taxon>Dikarya</taxon>
        <taxon>Ascomycota</taxon>
        <taxon>Pezizomycotina</taxon>
        <taxon>Sordariomycetes</taxon>
        <taxon>Hypocreomycetidae</taxon>
        <taxon>Hypocreales</taxon>
        <taxon>Ophiocordycipitaceae</taxon>
        <taxon>Ophiocordyceps</taxon>
    </lineage>
</organism>
<keyword evidence="3" id="KW-1185">Reference proteome</keyword>
<feature type="compositionally biased region" description="Polar residues" evidence="1">
    <location>
        <begin position="56"/>
        <end position="65"/>
    </location>
</feature>
<accession>A0A367L077</accession>
<evidence type="ECO:0000313" key="2">
    <source>
        <dbReference type="EMBL" id="RCI07811.1"/>
    </source>
</evidence>
<feature type="region of interest" description="Disordered" evidence="1">
    <location>
        <begin position="1"/>
        <end position="91"/>
    </location>
</feature>
<sequence>DHPESAGPIHHLNPTPGRRQKAEAHGVPQEGRADDRRAANRLMALPSQRSTRTRTRYLTMSPSSRHANRSNRQRQPSATLQATSATSAMRQAKEGEIFSPQVFFFFFFKGGEEERRVFLTV</sequence>
<dbReference type="AlphaFoldDB" id="A0A367L077"/>
<evidence type="ECO:0000313" key="3">
    <source>
        <dbReference type="Proteomes" id="UP000253664"/>
    </source>
</evidence>
<comment type="caution">
    <text evidence="2">The sequence shown here is derived from an EMBL/GenBank/DDBJ whole genome shotgun (WGS) entry which is preliminary data.</text>
</comment>